<keyword evidence="2" id="KW-1133">Transmembrane helix</keyword>
<proteinExistence type="predicted"/>
<accession>A0A482WIF3</accession>
<evidence type="ECO:0000313" key="4">
    <source>
        <dbReference type="Proteomes" id="UP000291343"/>
    </source>
</evidence>
<feature type="non-terminal residue" evidence="3">
    <location>
        <position position="116"/>
    </location>
</feature>
<feature type="compositionally biased region" description="Acidic residues" evidence="1">
    <location>
        <begin position="77"/>
        <end position="87"/>
    </location>
</feature>
<dbReference type="AlphaFoldDB" id="A0A482WIF3"/>
<keyword evidence="2" id="KW-0812">Transmembrane</keyword>
<feature type="transmembrane region" description="Helical" evidence="2">
    <location>
        <begin position="21"/>
        <end position="45"/>
    </location>
</feature>
<organism evidence="3 4">
    <name type="scientific">Laodelphax striatellus</name>
    <name type="common">Small brown planthopper</name>
    <name type="synonym">Delphax striatella</name>
    <dbReference type="NCBI Taxonomy" id="195883"/>
    <lineage>
        <taxon>Eukaryota</taxon>
        <taxon>Metazoa</taxon>
        <taxon>Ecdysozoa</taxon>
        <taxon>Arthropoda</taxon>
        <taxon>Hexapoda</taxon>
        <taxon>Insecta</taxon>
        <taxon>Pterygota</taxon>
        <taxon>Neoptera</taxon>
        <taxon>Paraneoptera</taxon>
        <taxon>Hemiptera</taxon>
        <taxon>Auchenorrhyncha</taxon>
        <taxon>Fulgoroidea</taxon>
        <taxon>Delphacidae</taxon>
        <taxon>Criomorphinae</taxon>
        <taxon>Laodelphax</taxon>
    </lineage>
</organism>
<dbReference type="EMBL" id="QKKF02035163">
    <property type="protein sequence ID" value="RZF33042.1"/>
    <property type="molecule type" value="Genomic_DNA"/>
</dbReference>
<protein>
    <submittedName>
        <fullName evidence="3">Uncharacterized protein</fullName>
    </submittedName>
</protein>
<evidence type="ECO:0000256" key="2">
    <source>
        <dbReference type="SAM" id="Phobius"/>
    </source>
</evidence>
<feature type="region of interest" description="Disordered" evidence="1">
    <location>
        <begin position="61"/>
        <end position="116"/>
    </location>
</feature>
<evidence type="ECO:0000256" key="1">
    <source>
        <dbReference type="SAM" id="MobiDB-lite"/>
    </source>
</evidence>
<feature type="compositionally biased region" description="Basic and acidic residues" evidence="1">
    <location>
        <begin position="107"/>
        <end position="116"/>
    </location>
</feature>
<dbReference type="SMR" id="A0A482WIF3"/>
<keyword evidence="4" id="KW-1185">Reference proteome</keyword>
<reference evidence="3 4" key="1">
    <citation type="journal article" date="2017" name="Gigascience">
        <title>Genome sequence of the small brown planthopper, Laodelphax striatellus.</title>
        <authorList>
            <person name="Zhu J."/>
            <person name="Jiang F."/>
            <person name="Wang X."/>
            <person name="Yang P."/>
            <person name="Bao Y."/>
            <person name="Zhao W."/>
            <person name="Wang W."/>
            <person name="Lu H."/>
            <person name="Wang Q."/>
            <person name="Cui N."/>
            <person name="Li J."/>
            <person name="Chen X."/>
            <person name="Luo L."/>
            <person name="Yu J."/>
            <person name="Kang L."/>
            <person name="Cui F."/>
        </authorList>
    </citation>
    <scope>NUCLEOTIDE SEQUENCE [LARGE SCALE GENOMIC DNA]</scope>
    <source>
        <strain evidence="3">Lst14</strain>
    </source>
</reference>
<dbReference type="OrthoDB" id="414175at2759"/>
<gene>
    <name evidence="3" type="ORF">LSTR_LSTR012777</name>
</gene>
<dbReference type="Proteomes" id="UP000291343">
    <property type="component" value="Unassembled WGS sequence"/>
</dbReference>
<keyword evidence="2" id="KW-0472">Membrane</keyword>
<name>A0A482WIF3_LAOST</name>
<evidence type="ECO:0000313" key="3">
    <source>
        <dbReference type="EMBL" id="RZF33042.1"/>
    </source>
</evidence>
<sequence>MTESRYRFSKRIIHSGLPRQVVGRTFVTTLAIGIVFGFTFAYVLLSTATYHIGNMGFYSQRSEEKRHHHHDPHSASEAEEEEGEEEGGGGVNGGGGGGGGVYGDVGAHSDDEEFHR</sequence>
<feature type="compositionally biased region" description="Gly residues" evidence="1">
    <location>
        <begin position="88"/>
        <end position="103"/>
    </location>
</feature>
<comment type="caution">
    <text evidence="3">The sequence shown here is derived from an EMBL/GenBank/DDBJ whole genome shotgun (WGS) entry which is preliminary data.</text>
</comment>
<dbReference type="InParanoid" id="A0A482WIF3"/>